<name>A0A2W4XMD9_9CYAN</name>
<accession>A0A2W4XMD9</accession>
<proteinExistence type="predicted"/>
<keyword evidence="1" id="KW-0812">Transmembrane</keyword>
<keyword evidence="1" id="KW-1133">Transmembrane helix</keyword>
<feature type="transmembrane region" description="Helical" evidence="1">
    <location>
        <begin position="20"/>
        <end position="40"/>
    </location>
</feature>
<dbReference type="AlphaFoldDB" id="A0A2W4XMD9"/>
<evidence type="ECO:0000256" key="1">
    <source>
        <dbReference type="SAM" id="Phobius"/>
    </source>
</evidence>
<evidence type="ECO:0000313" key="3">
    <source>
        <dbReference type="Proteomes" id="UP000249794"/>
    </source>
</evidence>
<gene>
    <name evidence="2" type="ORF">DCF15_05315</name>
</gene>
<sequence length="288" mass="31761">MKGSRFLEKVNDPGQNWVMYFLVGVLGLGVLGNGVANLLLEDLAGWLAEALNFPKVLIQLAMLIAIALLIFYGIYRTSRNERLQELLSARVQSQTNVVPLIGTYCGLITIASKPTPDRKTPAEEAIHFHWQQGNGNLRYCWVICTQDVLAANLERLRAIAATSVQSPTPITLLENPDTPLQPLQAVGRIVQIQIMVIDWPSAQDPNFVKHLVDRIYLQARSLSIAPQAVIADYTGGIKSTSAGVILACSTPERSLQYTSARYYDDAGNPQGVEVMQVKLSYRLKLAQD</sequence>
<organism evidence="2 3">
    <name type="scientific">Phormidesmis priestleyi</name>
    <dbReference type="NCBI Taxonomy" id="268141"/>
    <lineage>
        <taxon>Bacteria</taxon>
        <taxon>Bacillati</taxon>
        <taxon>Cyanobacteriota</taxon>
        <taxon>Cyanophyceae</taxon>
        <taxon>Leptolyngbyales</taxon>
        <taxon>Leptolyngbyaceae</taxon>
        <taxon>Phormidesmis</taxon>
    </lineage>
</organism>
<evidence type="ECO:0008006" key="4">
    <source>
        <dbReference type="Google" id="ProtNLM"/>
    </source>
</evidence>
<comment type="caution">
    <text evidence="2">The sequence shown here is derived from an EMBL/GenBank/DDBJ whole genome shotgun (WGS) entry which is preliminary data.</text>
</comment>
<reference evidence="3" key="1">
    <citation type="submission" date="2018-04" db="EMBL/GenBank/DDBJ databases">
        <authorList>
            <person name="Cornet L."/>
        </authorList>
    </citation>
    <scope>NUCLEOTIDE SEQUENCE [LARGE SCALE GENOMIC DNA]</scope>
</reference>
<evidence type="ECO:0000313" key="2">
    <source>
        <dbReference type="EMBL" id="PZO58526.1"/>
    </source>
</evidence>
<dbReference type="Proteomes" id="UP000249794">
    <property type="component" value="Unassembled WGS sequence"/>
</dbReference>
<keyword evidence="1" id="KW-0472">Membrane</keyword>
<dbReference type="EMBL" id="QBMP01000034">
    <property type="protein sequence ID" value="PZO58526.1"/>
    <property type="molecule type" value="Genomic_DNA"/>
</dbReference>
<feature type="transmembrane region" description="Helical" evidence="1">
    <location>
        <begin position="56"/>
        <end position="75"/>
    </location>
</feature>
<protein>
    <recommendedName>
        <fullName evidence="4">CRISPR-associated protein</fullName>
    </recommendedName>
</protein>
<reference evidence="2 3" key="2">
    <citation type="submission" date="2018-06" db="EMBL/GenBank/DDBJ databases">
        <title>Metagenomic assembly of (sub)arctic Cyanobacteria and their associated microbiome from non-axenic cultures.</title>
        <authorList>
            <person name="Baurain D."/>
        </authorList>
    </citation>
    <scope>NUCLEOTIDE SEQUENCE [LARGE SCALE GENOMIC DNA]</scope>
    <source>
        <strain evidence="2">ULC027bin1</strain>
    </source>
</reference>